<protein>
    <submittedName>
        <fullName evidence="2">GNAT family N-acetyltransferase</fullName>
    </submittedName>
</protein>
<proteinExistence type="predicted"/>
<dbReference type="InterPro" id="IPR016181">
    <property type="entry name" value="Acyl_CoA_acyltransferase"/>
</dbReference>
<dbReference type="PANTHER" id="PTHR43415:SF3">
    <property type="entry name" value="GNAT-FAMILY ACETYLTRANSFERASE"/>
    <property type="match status" value="1"/>
</dbReference>
<gene>
    <name evidence="2" type="ORF">G5B42_00480</name>
</gene>
<dbReference type="PROSITE" id="PS51186">
    <property type="entry name" value="GNAT"/>
    <property type="match status" value="1"/>
</dbReference>
<reference evidence="2" key="1">
    <citation type="submission" date="2020-06" db="EMBL/GenBank/DDBJ databases">
        <title>Novel chitinolytic bacterium.</title>
        <authorList>
            <person name="Ungkulpasvich U."/>
            <person name="Kosugi A."/>
            <person name="Uke A."/>
        </authorList>
    </citation>
    <scope>NUCLEOTIDE SEQUENCE</scope>
    <source>
        <strain evidence="2">UUS1-1</strain>
    </source>
</reference>
<feature type="domain" description="N-acetyltransferase" evidence="1">
    <location>
        <begin position="8"/>
        <end position="168"/>
    </location>
</feature>
<dbReference type="RefSeq" id="WP_181338475.1">
    <property type="nucleotide sequence ID" value="NZ_JAAKDE010000001.1"/>
</dbReference>
<sequence>MSKQAVAVRLRPLEKEDLSRLVRWNSDPEVESLVGLGLPCDLAGCIAWWEESRRSTNTRLFALEDEKGQLIGDLELAHICWRGREAELRIRIGEKAYWNKGYGTLALKQIKRYAFDELGLDRLYLRVYTFNSRAIHCYQKLGFKKKAILKRPQDRDWKDIYLMTMENTTRKKEGRHKVLPIQAGNGKSV</sequence>
<dbReference type="InterPro" id="IPR000182">
    <property type="entry name" value="GNAT_dom"/>
</dbReference>
<dbReference type="Gene3D" id="3.40.630.30">
    <property type="match status" value="1"/>
</dbReference>
<organism evidence="2 3">
    <name type="scientific">Capillibacterium thermochitinicola</name>
    <dbReference type="NCBI Taxonomy" id="2699427"/>
    <lineage>
        <taxon>Bacteria</taxon>
        <taxon>Bacillati</taxon>
        <taxon>Bacillota</taxon>
        <taxon>Capillibacterium</taxon>
    </lineage>
</organism>
<accession>A0A8J6HXY2</accession>
<dbReference type="EMBL" id="JAAKDE010000001">
    <property type="protein sequence ID" value="MBA2132040.1"/>
    <property type="molecule type" value="Genomic_DNA"/>
</dbReference>
<comment type="caution">
    <text evidence="2">The sequence shown here is derived from an EMBL/GenBank/DDBJ whole genome shotgun (WGS) entry which is preliminary data.</text>
</comment>
<name>A0A8J6HXY2_9FIRM</name>
<dbReference type="Proteomes" id="UP000657177">
    <property type="component" value="Unassembled WGS sequence"/>
</dbReference>
<dbReference type="GO" id="GO:0016747">
    <property type="term" value="F:acyltransferase activity, transferring groups other than amino-acyl groups"/>
    <property type="evidence" value="ECO:0007669"/>
    <property type="project" value="InterPro"/>
</dbReference>
<evidence type="ECO:0000259" key="1">
    <source>
        <dbReference type="PROSITE" id="PS51186"/>
    </source>
</evidence>
<dbReference type="Pfam" id="PF13302">
    <property type="entry name" value="Acetyltransf_3"/>
    <property type="match status" value="1"/>
</dbReference>
<keyword evidence="3" id="KW-1185">Reference proteome</keyword>
<dbReference type="AlphaFoldDB" id="A0A8J6HXY2"/>
<dbReference type="PANTHER" id="PTHR43415">
    <property type="entry name" value="SPERMIDINE N(1)-ACETYLTRANSFERASE"/>
    <property type="match status" value="1"/>
</dbReference>
<dbReference type="SUPFAM" id="SSF55729">
    <property type="entry name" value="Acyl-CoA N-acyltransferases (Nat)"/>
    <property type="match status" value="1"/>
</dbReference>
<evidence type="ECO:0000313" key="2">
    <source>
        <dbReference type="EMBL" id="MBA2132040.1"/>
    </source>
</evidence>
<evidence type="ECO:0000313" key="3">
    <source>
        <dbReference type="Proteomes" id="UP000657177"/>
    </source>
</evidence>
<dbReference type="CDD" id="cd04301">
    <property type="entry name" value="NAT_SF"/>
    <property type="match status" value="1"/>
</dbReference>